<keyword evidence="6 12" id="KW-1003">Cell membrane</keyword>
<keyword evidence="11 12" id="KW-0472">Membrane</keyword>
<evidence type="ECO:0000313" key="15">
    <source>
        <dbReference type="Proteomes" id="UP001465153"/>
    </source>
</evidence>
<dbReference type="RefSeq" id="WP_353304278.1">
    <property type="nucleotide sequence ID" value="NZ_BAABWN010000016.1"/>
</dbReference>
<feature type="transmembrane region" description="Helical" evidence="13">
    <location>
        <begin position="48"/>
        <end position="67"/>
    </location>
</feature>
<keyword evidence="9 12" id="KW-0201">Cytochrome c-type biogenesis</keyword>
<comment type="function">
    <text evidence="1 12">Required for the export of heme to the periplasm for the biogenesis of c-type cytochromes.</text>
</comment>
<dbReference type="PIRSF" id="PIRSF002764">
    <property type="entry name" value="CcmB"/>
    <property type="match status" value="1"/>
</dbReference>
<proteinExistence type="inferred from homology"/>
<sequence>MSSKPQSVGETPAESPQAQSLSNVGLFSGFVAVFKRDLTLAYRNQGELFNPLTFFLIVITMVPLGITPDPEVLAELAPGMIWVVALLATLLSLDGLFRSDFEDGSLEQLLISPSPLYLLVLGKVAVHWLVTGLPLTLLAPLLGVMLFLPDSGYGPLVLSLFLGTASLSLIGSIGAALTVGLRKGGLLLSLIIMPLYSPILIFGASSVASAIDGFGYTSQIAVLGAFLSIALICAPFAAAGALRVSVNG</sequence>
<keyword evidence="5 12" id="KW-0813">Transport</keyword>
<feature type="transmembrane region" description="Helical" evidence="13">
    <location>
        <begin position="79"/>
        <end position="97"/>
    </location>
</feature>
<keyword evidence="7 12" id="KW-0997">Cell inner membrane</keyword>
<reference evidence="14 15" key="1">
    <citation type="submission" date="2024-04" db="EMBL/GenBank/DDBJ databases">
        <title>Draft genome sequence of Sessilibacter corallicola NBRC 116591.</title>
        <authorList>
            <person name="Miyakawa T."/>
            <person name="Kusuya Y."/>
            <person name="Miura T."/>
        </authorList>
    </citation>
    <scope>NUCLEOTIDE SEQUENCE [LARGE SCALE GENOMIC DNA]</scope>
    <source>
        <strain evidence="14 15">KU-00831-HH</strain>
    </source>
</reference>
<evidence type="ECO:0000256" key="11">
    <source>
        <dbReference type="ARBA" id="ARBA00023136"/>
    </source>
</evidence>
<comment type="similarity">
    <text evidence="3 12">Belongs to the CcmB/CycW/HelB family.</text>
</comment>
<keyword evidence="10 13" id="KW-1133">Transmembrane helix</keyword>
<dbReference type="NCBIfam" id="TIGR01190">
    <property type="entry name" value="ccmB"/>
    <property type="match status" value="1"/>
</dbReference>
<keyword evidence="8 13" id="KW-0812">Transmembrane</keyword>
<dbReference type="Proteomes" id="UP001465153">
    <property type="component" value="Unassembled WGS sequence"/>
</dbReference>
<feature type="transmembrane region" description="Helical" evidence="13">
    <location>
        <begin position="186"/>
        <end position="208"/>
    </location>
</feature>
<feature type="transmembrane region" description="Helical" evidence="13">
    <location>
        <begin position="20"/>
        <end position="36"/>
    </location>
</feature>
<gene>
    <name evidence="14" type="primary">ccmB</name>
    <name evidence="14" type="ORF">NBRC116591_36860</name>
</gene>
<dbReference type="PANTHER" id="PTHR30070">
    <property type="entry name" value="HEME EXPORTER PROTEIN B"/>
    <property type="match status" value="1"/>
</dbReference>
<dbReference type="PANTHER" id="PTHR30070:SF1">
    <property type="entry name" value="CYTOCHROME C BIOGENESIS B-RELATED"/>
    <property type="match status" value="1"/>
</dbReference>
<feature type="transmembrane region" description="Helical" evidence="13">
    <location>
        <begin position="118"/>
        <end position="147"/>
    </location>
</feature>
<comment type="subcellular location">
    <subcellularLocation>
        <location evidence="2">Cell inner membrane</location>
        <topology evidence="2">Multi-pass membrane protein</topology>
    </subcellularLocation>
</comment>
<evidence type="ECO:0000256" key="10">
    <source>
        <dbReference type="ARBA" id="ARBA00022989"/>
    </source>
</evidence>
<dbReference type="PRINTS" id="PR01414">
    <property type="entry name" value="CCMBBIOGNSIS"/>
</dbReference>
<evidence type="ECO:0000256" key="2">
    <source>
        <dbReference type="ARBA" id="ARBA00004429"/>
    </source>
</evidence>
<evidence type="ECO:0000256" key="1">
    <source>
        <dbReference type="ARBA" id="ARBA00002442"/>
    </source>
</evidence>
<accession>A0ABQ0AE00</accession>
<organism evidence="14 15">
    <name type="scientific">Sessilibacter corallicola</name>
    <dbReference type="NCBI Taxonomy" id="2904075"/>
    <lineage>
        <taxon>Bacteria</taxon>
        <taxon>Pseudomonadati</taxon>
        <taxon>Pseudomonadota</taxon>
        <taxon>Gammaproteobacteria</taxon>
        <taxon>Cellvibrionales</taxon>
        <taxon>Cellvibrionaceae</taxon>
        <taxon>Sessilibacter</taxon>
    </lineage>
</organism>
<dbReference type="InterPro" id="IPR003544">
    <property type="entry name" value="Cyt_c_biogenesis_CcmB"/>
</dbReference>
<dbReference type="InterPro" id="IPR026031">
    <property type="entry name" value="Cyt_c_CcmB_bac"/>
</dbReference>
<evidence type="ECO:0000256" key="13">
    <source>
        <dbReference type="SAM" id="Phobius"/>
    </source>
</evidence>
<evidence type="ECO:0000256" key="6">
    <source>
        <dbReference type="ARBA" id="ARBA00022475"/>
    </source>
</evidence>
<keyword evidence="15" id="KW-1185">Reference proteome</keyword>
<evidence type="ECO:0000256" key="12">
    <source>
        <dbReference type="PIRNR" id="PIRNR002764"/>
    </source>
</evidence>
<dbReference type="Pfam" id="PF03379">
    <property type="entry name" value="CcmB"/>
    <property type="match status" value="1"/>
</dbReference>
<evidence type="ECO:0000256" key="4">
    <source>
        <dbReference type="ARBA" id="ARBA00016452"/>
    </source>
</evidence>
<protein>
    <recommendedName>
        <fullName evidence="4 12">Heme exporter protein B</fullName>
    </recommendedName>
</protein>
<dbReference type="EMBL" id="BAABWN010000016">
    <property type="protein sequence ID" value="GAA6169874.1"/>
    <property type="molecule type" value="Genomic_DNA"/>
</dbReference>
<comment type="caution">
    <text evidence="14">The sequence shown here is derived from an EMBL/GenBank/DDBJ whole genome shotgun (WGS) entry which is preliminary data.</text>
</comment>
<name>A0ABQ0AE00_9GAMM</name>
<feature type="transmembrane region" description="Helical" evidence="13">
    <location>
        <begin position="153"/>
        <end position="179"/>
    </location>
</feature>
<evidence type="ECO:0000256" key="3">
    <source>
        <dbReference type="ARBA" id="ARBA00010544"/>
    </source>
</evidence>
<evidence type="ECO:0000256" key="7">
    <source>
        <dbReference type="ARBA" id="ARBA00022519"/>
    </source>
</evidence>
<evidence type="ECO:0000256" key="5">
    <source>
        <dbReference type="ARBA" id="ARBA00022448"/>
    </source>
</evidence>
<feature type="transmembrane region" description="Helical" evidence="13">
    <location>
        <begin position="220"/>
        <end position="242"/>
    </location>
</feature>
<evidence type="ECO:0000256" key="9">
    <source>
        <dbReference type="ARBA" id="ARBA00022748"/>
    </source>
</evidence>
<evidence type="ECO:0000256" key="8">
    <source>
        <dbReference type="ARBA" id="ARBA00022692"/>
    </source>
</evidence>
<evidence type="ECO:0000313" key="14">
    <source>
        <dbReference type="EMBL" id="GAA6169874.1"/>
    </source>
</evidence>